<evidence type="ECO:0000256" key="3">
    <source>
        <dbReference type="ARBA" id="ARBA00023163"/>
    </source>
</evidence>
<keyword evidence="6" id="KW-1185">Reference proteome</keyword>
<gene>
    <name evidence="5" type="ORF">ACFQ02_07850</name>
</gene>
<accession>A0ABW3IAS6</accession>
<evidence type="ECO:0000256" key="2">
    <source>
        <dbReference type="ARBA" id="ARBA00023125"/>
    </source>
</evidence>
<dbReference type="PANTHER" id="PTHR42756">
    <property type="entry name" value="TRANSCRIPTIONAL REGULATOR, MARR"/>
    <property type="match status" value="1"/>
</dbReference>
<dbReference type="InterPro" id="IPR036388">
    <property type="entry name" value="WH-like_DNA-bd_sf"/>
</dbReference>
<name>A0ABW3IAS6_9PAST</name>
<keyword evidence="3" id="KW-0804">Transcription</keyword>
<proteinExistence type="predicted"/>
<dbReference type="RefSeq" id="WP_380821435.1">
    <property type="nucleotide sequence ID" value="NZ_JBHTJN010000012.1"/>
</dbReference>
<protein>
    <submittedName>
        <fullName evidence="5">MarR family transcriptional regulator</fullName>
    </submittedName>
</protein>
<dbReference type="SMART" id="SM00347">
    <property type="entry name" value="HTH_MARR"/>
    <property type="match status" value="1"/>
</dbReference>
<dbReference type="PANTHER" id="PTHR42756:SF1">
    <property type="entry name" value="TRANSCRIPTIONAL REPRESSOR OF EMRAB OPERON"/>
    <property type="match status" value="1"/>
</dbReference>
<keyword evidence="2" id="KW-0238">DNA-binding</keyword>
<dbReference type="PROSITE" id="PS50995">
    <property type="entry name" value="HTH_MARR_2"/>
    <property type="match status" value="1"/>
</dbReference>
<dbReference type="Gene3D" id="1.10.10.10">
    <property type="entry name" value="Winged helix-like DNA-binding domain superfamily/Winged helix DNA-binding domain"/>
    <property type="match status" value="1"/>
</dbReference>
<evidence type="ECO:0000313" key="6">
    <source>
        <dbReference type="Proteomes" id="UP001596996"/>
    </source>
</evidence>
<evidence type="ECO:0000259" key="4">
    <source>
        <dbReference type="PROSITE" id="PS50995"/>
    </source>
</evidence>
<comment type="caution">
    <text evidence="5">The sequence shown here is derived from an EMBL/GenBank/DDBJ whole genome shotgun (WGS) entry which is preliminary data.</text>
</comment>
<dbReference type="InterPro" id="IPR000835">
    <property type="entry name" value="HTH_MarR-typ"/>
</dbReference>
<dbReference type="Proteomes" id="UP001596996">
    <property type="component" value="Unassembled WGS sequence"/>
</dbReference>
<dbReference type="EMBL" id="JBHTJN010000012">
    <property type="protein sequence ID" value="MFD0966750.1"/>
    <property type="molecule type" value="Genomic_DNA"/>
</dbReference>
<dbReference type="PRINTS" id="PR00598">
    <property type="entry name" value="HTHMARR"/>
</dbReference>
<evidence type="ECO:0000256" key="1">
    <source>
        <dbReference type="ARBA" id="ARBA00023015"/>
    </source>
</evidence>
<keyword evidence="1" id="KW-0805">Transcription regulation</keyword>
<feature type="domain" description="HTH marR-type" evidence="4">
    <location>
        <begin position="26"/>
        <end position="160"/>
    </location>
</feature>
<sequence>MIISFLEQKNSIQRFAESHSAMPTDIIMLVRLLMHVNTLYAEHRNCLLKEYSLNDTLFMTLVIMYIQPNYSIQPSKLSEILGYSRTNATRISDELVSRQYLRRVQLENDRRGFLLELTSEGKDFLSRLLPTQWEQMRSIFSILSDEENAELTRLLLKLNNHLEKFEEIKR</sequence>
<dbReference type="SUPFAM" id="SSF46785">
    <property type="entry name" value="Winged helix' DNA-binding domain"/>
    <property type="match status" value="1"/>
</dbReference>
<dbReference type="Pfam" id="PF01047">
    <property type="entry name" value="MarR"/>
    <property type="match status" value="1"/>
</dbReference>
<dbReference type="InterPro" id="IPR036390">
    <property type="entry name" value="WH_DNA-bd_sf"/>
</dbReference>
<evidence type="ECO:0000313" key="5">
    <source>
        <dbReference type="EMBL" id="MFD0966750.1"/>
    </source>
</evidence>
<reference evidence="6" key="1">
    <citation type="journal article" date="2019" name="Int. J. Syst. Evol. Microbiol.">
        <title>The Global Catalogue of Microorganisms (GCM) 10K type strain sequencing project: providing services to taxonomists for standard genome sequencing and annotation.</title>
        <authorList>
            <consortium name="The Broad Institute Genomics Platform"/>
            <consortium name="The Broad Institute Genome Sequencing Center for Infectious Disease"/>
            <person name="Wu L."/>
            <person name="Ma J."/>
        </authorList>
    </citation>
    <scope>NUCLEOTIDE SEQUENCE [LARGE SCALE GENOMIC DNA]</scope>
    <source>
        <strain evidence="6">CCUG 61707</strain>
    </source>
</reference>
<organism evidence="5 6">
    <name type="scientific">Seminibacterium arietis</name>
    <dbReference type="NCBI Taxonomy" id="1173502"/>
    <lineage>
        <taxon>Bacteria</taxon>
        <taxon>Pseudomonadati</taxon>
        <taxon>Pseudomonadota</taxon>
        <taxon>Gammaproteobacteria</taxon>
        <taxon>Pasteurellales</taxon>
        <taxon>Pasteurellaceae</taxon>
        <taxon>Seminibacterium</taxon>
    </lineage>
</organism>